<dbReference type="InterPro" id="IPR000304">
    <property type="entry name" value="Pyrroline-COOH_reductase"/>
</dbReference>
<dbReference type="HAMAP" id="MF_01925">
    <property type="entry name" value="P5C_reductase"/>
    <property type="match status" value="1"/>
</dbReference>
<feature type="domain" description="Pyrroline-5-carboxylate reductase dimerisation" evidence="7">
    <location>
        <begin position="211"/>
        <end position="310"/>
    </location>
</feature>
<feature type="region of interest" description="Disordered" evidence="5">
    <location>
        <begin position="131"/>
        <end position="158"/>
    </location>
</feature>
<dbReference type="Proteomes" id="UP000247810">
    <property type="component" value="Unassembled WGS sequence"/>
</dbReference>
<dbReference type="SUPFAM" id="SSF51735">
    <property type="entry name" value="NAD(P)-binding Rossmann-fold domains"/>
    <property type="match status" value="1"/>
</dbReference>
<dbReference type="Gene3D" id="1.10.3730.10">
    <property type="entry name" value="ProC C-terminal domain-like"/>
    <property type="match status" value="1"/>
</dbReference>
<feature type="domain" description="Pyrroline-5-carboxylate reductase catalytic N-terminal" evidence="6">
    <location>
        <begin position="16"/>
        <end position="120"/>
    </location>
</feature>
<comment type="similarity">
    <text evidence="1">Belongs to the pyrroline-5-carboxylate reductase family.</text>
</comment>
<dbReference type="FunFam" id="1.10.3730.10:FF:000001">
    <property type="entry name" value="Pyrroline-5-carboxylate reductase"/>
    <property type="match status" value="1"/>
</dbReference>
<dbReference type="AlphaFoldDB" id="A0A319D6Q7"/>
<name>A0A319D6Q7_9EURO</name>
<dbReference type="PANTHER" id="PTHR11645">
    <property type="entry name" value="PYRROLINE-5-CARBOXYLATE REDUCTASE"/>
    <property type="match status" value="1"/>
</dbReference>
<dbReference type="SUPFAM" id="SSF48179">
    <property type="entry name" value="6-phosphogluconate dehydrogenase C-terminal domain-like"/>
    <property type="match status" value="1"/>
</dbReference>
<evidence type="ECO:0000256" key="2">
    <source>
        <dbReference type="ARBA" id="ARBA00022857"/>
    </source>
</evidence>
<accession>A0A319D6Q7</accession>
<keyword evidence="9" id="KW-1185">Reference proteome</keyword>
<keyword evidence="2 4" id="KW-0521">NADP</keyword>
<dbReference type="InterPro" id="IPR028939">
    <property type="entry name" value="P5C_Rdtase_cat_N"/>
</dbReference>
<protein>
    <submittedName>
        <fullName evidence="8">Pyrroline-5-carboxylate reductase</fullName>
    </submittedName>
</protein>
<evidence type="ECO:0000256" key="1">
    <source>
        <dbReference type="ARBA" id="ARBA00005525"/>
    </source>
</evidence>
<feature type="compositionally biased region" description="Basic and acidic residues" evidence="5">
    <location>
        <begin position="135"/>
        <end position="156"/>
    </location>
</feature>
<dbReference type="GO" id="GO:0055129">
    <property type="term" value="P:L-proline biosynthetic process"/>
    <property type="evidence" value="ECO:0007669"/>
    <property type="project" value="TreeGrafter"/>
</dbReference>
<dbReference type="InterPro" id="IPR029036">
    <property type="entry name" value="P5CR_dimer"/>
</dbReference>
<dbReference type="PIRSF" id="PIRSF000193">
    <property type="entry name" value="Pyrrol-5-carb_rd"/>
    <property type="match status" value="1"/>
</dbReference>
<dbReference type="InterPro" id="IPR008927">
    <property type="entry name" value="6-PGluconate_DH-like_C_sf"/>
</dbReference>
<dbReference type="Gene3D" id="3.40.50.720">
    <property type="entry name" value="NAD(P)-binding Rossmann-like Domain"/>
    <property type="match status" value="1"/>
</dbReference>
<dbReference type="GO" id="GO:0004735">
    <property type="term" value="F:pyrroline-5-carboxylate reductase activity"/>
    <property type="evidence" value="ECO:0007669"/>
    <property type="project" value="InterPro"/>
</dbReference>
<dbReference type="Pfam" id="PF03807">
    <property type="entry name" value="F420_oxidored"/>
    <property type="match status" value="1"/>
</dbReference>
<dbReference type="STRING" id="1448320.A0A319D6Q7"/>
<reference evidence="8 9" key="1">
    <citation type="submission" date="2018-02" db="EMBL/GenBank/DDBJ databases">
        <title>The genomes of Aspergillus section Nigri reveals drivers in fungal speciation.</title>
        <authorList>
            <consortium name="DOE Joint Genome Institute"/>
            <person name="Vesth T.C."/>
            <person name="Nybo J."/>
            <person name="Theobald S."/>
            <person name="Brandl J."/>
            <person name="Frisvad J.C."/>
            <person name="Nielsen K.F."/>
            <person name="Lyhne E.K."/>
            <person name="Kogle M.E."/>
            <person name="Kuo A."/>
            <person name="Riley R."/>
            <person name="Clum A."/>
            <person name="Nolan M."/>
            <person name="Lipzen A."/>
            <person name="Salamov A."/>
            <person name="Henrissat B."/>
            <person name="Wiebenga A."/>
            <person name="De vries R.P."/>
            <person name="Grigoriev I.V."/>
            <person name="Mortensen U.H."/>
            <person name="Andersen M.R."/>
            <person name="Baker S.E."/>
        </authorList>
    </citation>
    <scope>NUCLEOTIDE SEQUENCE [LARGE SCALE GENOMIC DNA]</scope>
    <source>
        <strain evidence="8 9">CBS 707.79</strain>
    </source>
</reference>
<feature type="binding site" evidence="4">
    <location>
        <begin position="90"/>
        <end position="93"/>
    </location>
    <ligand>
        <name>NADP(+)</name>
        <dbReference type="ChEBI" id="CHEBI:58349"/>
    </ligand>
</feature>
<evidence type="ECO:0000313" key="8">
    <source>
        <dbReference type="EMBL" id="PYH93125.1"/>
    </source>
</evidence>
<dbReference type="VEuPathDB" id="FungiDB:BO71DRAFT_399964"/>
<feature type="binding site" evidence="4">
    <location>
        <begin position="19"/>
        <end position="24"/>
    </location>
    <ligand>
        <name>NADP(+)</name>
        <dbReference type="ChEBI" id="CHEBI:58349"/>
    </ligand>
</feature>
<evidence type="ECO:0000313" key="9">
    <source>
        <dbReference type="Proteomes" id="UP000247810"/>
    </source>
</evidence>
<proteinExistence type="inferred from homology"/>
<gene>
    <name evidence="8" type="ORF">BO71DRAFT_399964</name>
</gene>
<keyword evidence="3" id="KW-0560">Oxidoreductase</keyword>
<dbReference type="PANTHER" id="PTHR11645:SF21">
    <property type="entry name" value="HYPOTHETICAL PYRROLINE-5-CARBOXYLATE REDUCTASE (EUROFUNG)"/>
    <property type="match status" value="1"/>
</dbReference>
<organism evidence="8 9">
    <name type="scientific">Aspergillus ellipticus CBS 707.79</name>
    <dbReference type="NCBI Taxonomy" id="1448320"/>
    <lineage>
        <taxon>Eukaryota</taxon>
        <taxon>Fungi</taxon>
        <taxon>Dikarya</taxon>
        <taxon>Ascomycota</taxon>
        <taxon>Pezizomycotina</taxon>
        <taxon>Eurotiomycetes</taxon>
        <taxon>Eurotiomycetidae</taxon>
        <taxon>Eurotiales</taxon>
        <taxon>Aspergillaceae</taxon>
        <taxon>Aspergillus</taxon>
        <taxon>Aspergillus subgen. Circumdati</taxon>
    </lineage>
</organism>
<evidence type="ECO:0000256" key="4">
    <source>
        <dbReference type="PIRSR" id="PIRSR000193-1"/>
    </source>
</evidence>
<dbReference type="InterPro" id="IPR036291">
    <property type="entry name" value="NAD(P)-bd_dom_sf"/>
</dbReference>
<feature type="binding site" evidence="4">
    <location>
        <position position="77"/>
    </location>
    <ligand>
        <name>NADPH</name>
        <dbReference type="ChEBI" id="CHEBI:57783"/>
    </ligand>
</feature>
<evidence type="ECO:0000256" key="5">
    <source>
        <dbReference type="SAM" id="MobiDB-lite"/>
    </source>
</evidence>
<evidence type="ECO:0000259" key="6">
    <source>
        <dbReference type="Pfam" id="PF03807"/>
    </source>
</evidence>
<evidence type="ECO:0000259" key="7">
    <source>
        <dbReference type="Pfam" id="PF14748"/>
    </source>
</evidence>
<evidence type="ECO:0000256" key="3">
    <source>
        <dbReference type="ARBA" id="ARBA00023002"/>
    </source>
</evidence>
<sequence>MTTTAQSPSGTKPTTLAFIGCGNMGSAILSGLLTATRTQPGKITSFIVNTKTVASATKLRTQYAAEASRVTITHGENVPTMQQADVVLLACKPFLAAGILSAPGVREALEGKLVVSIMAGMTPGEILGCVYGDGDENRREGERGESSGSGKEEGQGKRPVIMRAMPNVAARLGESMTIIEVPEGMDEGSEMVGLVKWVFGVLGKTKVLGKDLFDVGTMLAGASMAVMTVSLEGVLDGCVAEGIRRAEALEMAAQAMVGMAALLRDGEHPALLRESMSSPRGCTIQGVLAVERAGVRGSFADAMIEGTRHLKKRA</sequence>
<dbReference type="EMBL" id="KZ825899">
    <property type="protein sequence ID" value="PYH93125.1"/>
    <property type="molecule type" value="Genomic_DNA"/>
</dbReference>
<dbReference type="OrthoDB" id="10263291at2759"/>
<dbReference type="Pfam" id="PF14748">
    <property type="entry name" value="P5CR_dimer"/>
    <property type="match status" value="1"/>
</dbReference>